<keyword evidence="4" id="KW-0997">Cell inner membrane</keyword>
<name>A0A7J5USW5_9MICO</name>
<keyword evidence="7 9" id="KW-0472">Membrane</keyword>
<sequence>MSADRSRAALLRRLRGRNNEGVLVLVLLVLVIGMSIANPVFFSLPTAFGILRSAIVPMIFALGVLLVIISGGIDMSFAAIAVFAAYTTIKLQLAGGYDLGLVGAFVMALVLGAALGAINGFIIAKFRLPTMIVTLGTRGIFTGALLTYVGSRYIADLPGGMASVSTTNLVAVTSPTGNAYLHVMVVPAILLAVLIAWMLRRTMFGRSIYAIGGDAEAARRAGIRVVRTQVWMYVLVGMMAAVGGMIYMIMGRSGTPQELVGDELDIIAAVVLGGASIFGGRGSVTGTVLGVLLIQVINNSLILAGVPSAWQRTAVGLLLVIGVGVQAIAARRSARRIRTIDESDDAAAGPATTPVQHEKVTA</sequence>
<dbReference type="RefSeq" id="WP_152201483.1">
    <property type="nucleotide sequence ID" value="NZ_VUKF01000007.1"/>
</dbReference>
<feature type="transmembrane region" description="Helical" evidence="9">
    <location>
        <begin position="21"/>
        <end position="44"/>
    </location>
</feature>
<feature type="transmembrane region" description="Helical" evidence="9">
    <location>
        <begin position="99"/>
        <end position="123"/>
    </location>
</feature>
<keyword evidence="11" id="KW-1185">Reference proteome</keyword>
<evidence type="ECO:0000256" key="4">
    <source>
        <dbReference type="ARBA" id="ARBA00022519"/>
    </source>
</evidence>
<reference evidence="10 11" key="1">
    <citation type="submission" date="2019-10" db="EMBL/GenBank/DDBJ databases">
        <title>Georgenia wutianyii sp. nov. and Georgenia yuyongxinii sp. nov. isolated from plateau pika (Ochotona curzoniae) in the Qinghai-Tibet plateau of China.</title>
        <authorList>
            <person name="Tian Z."/>
        </authorList>
    </citation>
    <scope>NUCLEOTIDE SEQUENCE [LARGE SCALE GENOMIC DNA]</scope>
    <source>
        <strain evidence="10 11">DSM 21501</strain>
    </source>
</reference>
<evidence type="ECO:0000256" key="7">
    <source>
        <dbReference type="ARBA" id="ARBA00023136"/>
    </source>
</evidence>
<evidence type="ECO:0000256" key="2">
    <source>
        <dbReference type="ARBA" id="ARBA00022448"/>
    </source>
</evidence>
<proteinExistence type="predicted"/>
<keyword evidence="5 9" id="KW-0812">Transmembrane</keyword>
<comment type="caution">
    <text evidence="10">The sequence shown here is derived from an EMBL/GenBank/DDBJ whole genome shotgun (WGS) entry which is preliminary data.</text>
</comment>
<evidence type="ECO:0000313" key="11">
    <source>
        <dbReference type="Proteomes" id="UP000451860"/>
    </source>
</evidence>
<dbReference type="OrthoDB" id="9808136at2"/>
<feature type="transmembrane region" description="Helical" evidence="9">
    <location>
        <begin position="76"/>
        <end position="93"/>
    </location>
</feature>
<evidence type="ECO:0000256" key="8">
    <source>
        <dbReference type="SAM" id="MobiDB-lite"/>
    </source>
</evidence>
<feature type="transmembrane region" description="Helical" evidence="9">
    <location>
        <begin position="309"/>
        <end position="330"/>
    </location>
</feature>
<evidence type="ECO:0000313" key="10">
    <source>
        <dbReference type="EMBL" id="KAE8765264.1"/>
    </source>
</evidence>
<evidence type="ECO:0000256" key="6">
    <source>
        <dbReference type="ARBA" id="ARBA00022989"/>
    </source>
</evidence>
<dbReference type="AlphaFoldDB" id="A0A7J5USW5"/>
<dbReference type="Pfam" id="PF02653">
    <property type="entry name" value="BPD_transp_2"/>
    <property type="match status" value="1"/>
</dbReference>
<keyword evidence="2" id="KW-0813">Transport</keyword>
<keyword evidence="6 9" id="KW-1133">Transmembrane helix</keyword>
<dbReference type="CDD" id="cd06579">
    <property type="entry name" value="TM_PBP1_transp_AraH_like"/>
    <property type="match status" value="1"/>
</dbReference>
<dbReference type="GO" id="GO:0005886">
    <property type="term" value="C:plasma membrane"/>
    <property type="evidence" value="ECO:0007669"/>
    <property type="project" value="UniProtKB-SubCell"/>
</dbReference>
<evidence type="ECO:0000256" key="9">
    <source>
        <dbReference type="SAM" id="Phobius"/>
    </source>
</evidence>
<gene>
    <name evidence="10" type="ORF">GB883_04860</name>
</gene>
<evidence type="ECO:0000256" key="5">
    <source>
        <dbReference type="ARBA" id="ARBA00022692"/>
    </source>
</evidence>
<organism evidence="10 11">
    <name type="scientific">Georgenia thermotolerans</name>
    <dbReference type="NCBI Taxonomy" id="527326"/>
    <lineage>
        <taxon>Bacteria</taxon>
        <taxon>Bacillati</taxon>
        <taxon>Actinomycetota</taxon>
        <taxon>Actinomycetes</taxon>
        <taxon>Micrococcales</taxon>
        <taxon>Bogoriellaceae</taxon>
        <taxon>Georgenia</taxon>
    </lineage>
</organism>
<accession>A0A7J5USW5</accession>
<keyword evidence="3" id="KW-1003">Cell membrane</keyword>
<feature type="transmembrane region" description="Helical" evidence="9">
    <location>
        <begin position="230"/>
        <end position="250"/>
    </location>
</feature>
<dbReference type="Proteomes" id="UP000451860">
    <property type="component" value="Unassembled WGS sequence"/>
</dbReference>
<dbReference type="GO" id="GO:0022857">
    <property type="term" value="F:transmembrane transporter activity"/>
    <property type="evidence" value="ECO:0007669"/>
    <property type="project" value="InterPro"/>
</dbReference>
<evidence type="ECO:0000256" key="1">
    <source>
        <dbReference type="ARBA" id="ARBA00004651"/>
    </source>
</evidence>
<protein>
    <submittedName>
        <fullName evidence="10">ABC transporter permease</fullName>
    </submittedName>
</protein>
<feature type="transmembrane region" description="Helical" evidence="9">
    <location>
        <begin position="135"/>
        <end position="155"/>
    </location>
</feature>
<dbReference type="PANTHER" id="PTHR32196:SF21">
    <property type="entry name" value="ABC TRANSPORTER PERMEASE PROTEIN YPHD-RELATED"/>
    <property type="match status" value="1"/>
</dbReference>
<feature type="region of interest" description="Disordered" evidence="8">
    <location>
        <begin position="341"/>
        <end position="362"/>
    </location>
</feature>
<dbReference type="InterPro" id="IPR001851">
    <property type="entry name" value="ABC_transp_permease"/>
</dbReference>
<comment type="subcellular location">
    <subcellularLocation>
        <location evidence="1">Cell membrane</location>
        <topology evidence="1">Multi-pass membrane protein</topology>
    </subcellularLocation>
</comment>
<dbReference type="EMBL" id="WHJE01000013">
    <property type="protein sequence ID" value="KAE8765264.1"/>
    <property type="molecule type" value="Genomic_DNA"/>
</dbReference>
<dbReference type="PANTHER" id="PTHR32196">
    <property type="entry name" value="ABC TRANSPORTER PERMEASE PROTEIN YPHD-RELATED-RELATED"/>
    <property type="match status" value="1"/>
</dbReference>
<feature type="transmembrane region" description="Helical" evidence="9">
    <location>
        <begin position="179"/>
        <end position="199"/>
    </location>
</feature>
<feature type="transmembrane region" description="Helical" evidence="9">
    <location>
        <begin position="50"/>
        <end position="69"/>
    </location>
</feature>
<evidence type="ECO:0000256" key="3">
    <source>
        <dbReference type="ARBA" id="ARBA00022475"/>
    </source>
</evidence>